<protein>
    <submittedName>
        <fullName evidence="6">METHYL-ACCEPTING CHEMOTAXIS PROTEIN</fullName>
    </submittedName>
</protein>
<evidence type="ECO:0000313" key="6">
    <source>
        <dbReference type="EMBL" id="CAE10859.1"/>
    </source>
</evidence>
<name>Q7M865_WOLSU</name>
<feature type="transmembrane region" description="Helical" evidence="4">
    <location>
        <begin position="179"/>
        <end position="201"/>
    </location>
</feature>
<dbReference type="PANTHER" id="PTHR32089">
    <property type="entry name" value="METHYL-ACCEPTING CHEMOTAXIS PROTEIN MCPB"/>
    <property type="match status" value="1"/>
</dbReference>
<evidence type="ECO:0000256" key="2">
    <source>
        <dbReference type="PROSITE-ProRule" id="PRU00284"/>
    </source>
</evidence>
<proteinExistence type="predicted"/>
<feature type="domain" description="Methyl-accepting transducer" evidence="5">
    <location>
        <begin position="366"/>
        <end position="552"/>
    </location>
</feature>
<evidence type="ECO:0000256" key="1">
    <source>
        <dbReference type="ARBA" id="ARBA00023224"/>
    </source>
</evidence>
<dbReference type="GO" id="GO:0016020">
    <property type="term" value="C:membrane"/>
    <property type="evidence" value="ECO:0007669"/>
    <property type="project" value="InterPro"/>
</dbReference>
<keyword evidence="7" id="KW-1185">Reference proteome</keyword>
<dbReference type="RefSeq" id="WP_011139642.1">
    <property type="nucleotide sequence ID" value="NC_005090.1"/>
</dbReference>
<dbReference type="KEGG" id="wsu:WS1845"/>
<evidence type="ECO:0000259" key="5">
    <source>
        <dbReference type="PROSITE" id="PS50111"/>
    </source>
</evidence>
<evidence type="ECO:0000256" key="3">
    <source>
        <dbReference type="SAM" id="MobiDB-lite"/>
    </source>
</evidence>
<organism evidence="7">
    <name type="scientific">Wolinella succinogenes (strain ATCC 29543 / DSM 1740 / CCUG 13145 / JCM 31913 / LMG 7466 / NCTC 11488 / FDC 602W)</name>
    <name type="common">Vibrio succinogenes</name>
    <dbReference type="NCBI Taxonomy" id="273121"/>
    <lineage>
        <taxon>Bacteria</taxon>
        <taxon>Pseudomonadati</taxon>
        <taxon>Campylobacterota</taxon>
        <taxon>Epsilonproteobacteria</taxon>
        <taxon>Campylobacterales</taxon>
        <taxon>Helicobacteraceae</taxon>
        <taxon>Wolinella</taxon>
    </lineage>
</organism>
<dbReference type="eggNOG" id="COG5278">
    <property type="taxonomic scope" value="Bacteria"/>
</dbReference>
<gene>
    <name evidence="6" type="ordered locus">WS1845</name>
</gene>
<dbReference type="GO" id="GO:0007165">
    <property type="term" value="P:signal transduction"/>
    <property type="evidence" value="ECO:0007669"/>
    <property type="project" value="UniProtKB-KW"/>
</dbReference>
<dbReference type="Pfam" id="PF00015">
    <property type="entry name" value="MCPsignal"/>
    <property type="match status" value="1"/>
</dbReference>
<keyword evidence="1 2" id="KW-0807">Transducer</keyword>
<dbReference type="SUPFAM" id="SSF58104">
    <property type="entry name" value="Methyl-accepting chemotaxis protein (MCP) signaling domain"/>
    <property type="match status" value="1"/>
</dbReference>
<dbReference type="Proteomes" id="UP000000422">
    <property type="component" value="Chromosome"/>
</dbReference>
<sequence length="552" mass="61268">MINLSVKAKLYLFALVLVSIFVFLGWSFYQAANTAKGVAQRFELLGHTNTDLERAMSGIRGYQLLFRDDFKKMYEESLDESLARLEKVRMMLVTQGSRDQQRAIVEKIQKWRELNRPRWEIMIKHQKAINQEDFAQTPEGKTLQRITAESAVLFNELTQDMDKWSKGQMERSFGRLDQAALQTLGIIAASSIFACLLLLFITRNILCSLGVITEGLTSFFAFLRNEKSDVEAIKLNSKDEFGEMASMINGGVERIKEGLIQDAKALKESLEVANGVKRGYFDLQISAIPNNPQLVELRGVLNGMLRGLYAQITTILEVLQTFSKNDFTKRIESGAIEGQLLLLTRGVNYLGETISQMLHHSLQSGESLQSESQSLKHSMQELSQGSSEQAASLEESAAAIEELTSSMQQMSMRSGEVVAQTEEIKNVIGIIRDIADQTNLLALNAAIEAARAGEHGRGFAVVADEVRKLAERTQKSLGEIDANTNVLVQSINEMSESVKEQAQGISQINEAIAQLDSVTQQNAAIAEQTDSIAQGVAQRADSLVEEAKKSRF</sequence>
<dbReference type="Gene3D" id="1.10.287.950">
    <property type="entry name" value="Methyl-accepting chemotaxis protein"/>
    <property type="match status" value="2"/>
</dbReference>
<dbReference type="STRING" id="273121.WS1845"/>
<keyword evidence="4" id="KW-1133">Transmembrane helix</keyword>
<dbReference type="PANTHER" id="PTHR32089:SF112">
    <property type="entry name" value="LYSOZYME-LIKE PROTEIN-RELATED"/>
    <property type="match status" value="1"/>
</dbReference>
<keyword evidence="4" id="KW-0472">Membrane</keyword>
<dbReference type="EMBL" id="BX571661">
    <property type="protein sequence ID" value="CAE10859.1"/>
    <property type="molecule type" value="Genomic_DNA"/>
</dbReference>
<evidence type="ECO:0000313" key="7">
    <source>
        <dbReference type="Proteomes" id="UP000000422"/>
    </source>
</evidence>
<accession>Q7M865</accession>
<dbReference type="eggNOG" id="COG0840">
    <property type="taxonomic scope" value="Bacteria"/>
</dbReference>
<dbReference type="SMART" id="SM00283">
    <property type="entry name" value="MA"/>
    <property type="match status" value="1"/>
</dbReference>
<reference evidence="6 7" key="1">
    <citation type="journal article" date="2003" name="Proc. Natl. Acad. Sci. U.S.A.">
        <title>Complete genome sequence and analysis of Wolinella succinogenes.</title>
        <authorList>
            <person name="Baar C."/>
            <person name="Eppinger M."/>
            <person name="Raddatz G."/>
            <person name="Simon JM."/>
            <person name="Lanz C."/>
            <person name="Klimmek O."/>
            <person name="Nandakumar R."/>
            <person name="Gross R."/>
            <person name="Rosinus A."/>
            <person name="Keller H."/>
            <person name="Jagtap P."/>
            <person name="Linke B."/>
            <person name="Meyer F."/>
            <person name="Lederer H."/>
            <person name="Schuster S.C."/>
        </authorList>
    </citation>
    <scope>NUCLEOTIDE SEQUENCE [LARGE SCALE GENOMIC DNA]</scope>
    <source>
        <strain evidence="7">ATCC 29543 / DSM 1740 / CCUG 13145 / JCM 31913 / LMG 7466 / NCTC 11488 / FDC 602W</strain>
    </source>
</reference>
<keyword evidence="4" id="KW-0812">Transmembrane</keyword>
<dbReference type="InterPro" id="IPR004089">
    <property type="entry name" value="MCPsignal_dom"/>
</dbReference>
<dbReference type="AlphaFoldDB" id="Q7M865"/>
<feature type="transmembrane region" description="Helical" evidence="4">
    <location>
        <begin position="12"/>
        <end position="32"/>
    </location>
</feature>
<feature type="region of interest" description="Disordered" evidence="3">
    <location>
        <begin position="365"/>
        <end position="395"/>
    </location>
</feature>
<dbReference type="HOGENOM" id="CLU_000445_107_30_7"/>
<dbReference type="PROSITE" id="PS50111">
    <property type="entry name" value="CHEMOTAXIS_TRANSDUC_2"/>
    <property type="match status" value="1"/>
</dbReference>
<evidence type="ECO:0000256" key="4">
    <source>
        <dbReference type="SAM" id="Phobius"/>
    </source>
</evidence>